<sequence length="167" mass="18977">MLNELYVDDLINNTFDATEVLQLSEEMIHIPGEAGMNLRKWATNSITLHEAWKCANIDCRKTSEKSGVQLKILGIIWDNVNDNLNFDIRQFEKLKNFMKADICHSYQILKNHGIPDERIIVLMTDDIANNGENLTPGIVINPPNGNDVYKGVPKDYTGEDVTPKNLY</sequence>
<dbReference type="InterPro" id="IPR001096">
    <property type="entry name" value="Peptidase_C13"/>
</dbReference>
<accession>A0A8X6T2M0</accession>
<dbReference type="AlphaFoldDB" id="A0A8X6T2M0"/>
<dbReference type="EMBL" id="BMAU01021359">
    <property type="protein sequence ID" value="GFY21855.1"/>
    <property type="molecule type" value="Genomic_DNA"/>
</dbReference>
<dbReference type="PANTHER" id="PTHR12000:SF42">
    <property type="entry name" value="LEGUMAIN"/>
    <property type="match status" value="1"/>
</dbReference>
<evidence type="ECO:0000313" key="3">
    <source>
        <dbReference type="Proteomes" id="UP000887159"/>
    </source>
</evidence>
<name>A0A8X6T2M0_TRICX</name>
<dbReference type="PRINTS" id="PR00776">
    <property type="entry name" value="HEMOGLOBNASE"/>
</dbReference>
<evidence type="ECO:0000313" key="2">
    <source>
        <dbReference type="EMBL" id="GFY21855.1"/>
    </source>
</evidence>
<dbReference type="GO" id="GO:0005773">
    <property type="term" value="C:vacuole"/>
    <property type="evidence" value="ECO:0007669"/>
    <property type="project" value="GOC"/>
</dbReference>
<dbReference type="GO" id="GO:0006624">
    <property type="term" value="P:vacuolar protein processing"/>
    <property type="evidence" value="ECO:0007669"/>
    <property type="project" value="TreeGrafter"/>
</dbReference>
<proteinExistence type="inferred from homology"/>
<comment type="similarity">
    <text evidence="1">Belongs to the peptidase C13 family.</text>
</comment>
<organism evidence="2 3">
    <name type="scientific">Trichonephila clavipes</name>
    <name type="common">Golden silk orbweaver</name>
    <name type="synonym">Nephila clavipes</name>
    <dbReference type="NCBI Taxonomy" id="2585209"/>
    <lineage>
        <taxon>Eukaryota</taxon>
        <taxon>Metazoa</taxon>
        <taxon>Ecdysozoa</taxon>
        <taxon>Arthropoda</taxon>
        <taxon>Chelicerata</taxon>
        <taxon>Arachnida</taxon>
        <taxon>Araneae</taxon>
        <taxon>Araneomorphae</taxon>
        <taxon>Entelegynae</taxon>
        <taxon>Araneoidea</taxon>
        <taxon>Nephilidae</taxon>
        <taxon>Trichonephila</taxon>
    </lineage>
</organism>
<dbReference type="Proteomes" id="UP000887159">
    <property type="component" value="Unassembled WGS sequence"/>
</dbReference>
<dbReference type="Pfam" id="PF01650">
    <property type="entry name" value="Peptidase_C13"/>
    <property type="match status" value="1"/>
</dbReference>
<gene>
    <name evidence="2" type="primary">Lgmn</name>
    <name evidence="2" type="ORF">TNCV_3294991</name>
</gene>
<dbReference type="PANTHER" id="PTHR12000">
    <property type="entry name" value="HEMOGLOBINASE FAMILY MEMBER"/>
    <property type="match status" value="1"/>
</dbReference>
<keyword evidence="3" id="KW-1185">Reference proteome</keyword>
<reference evidence="2" key="1">
    <citation type="submission" date="2020-08" db="EMBL/GenBank/DDBJ databases">
        <title>Multicomponent nature underlies the extraordinary mechanical properties of spider dragline silk.</title>
        <authorList>
            <person name="Kono N."/>
            <person name="Nakamura H."/>
            <person name="Mori M."/>
            <person name="Yoshida Y."/>
            <person name="Ohtoshi R."/>
            <person name="Malay A.D."/>
            <person name="Moran D.A.P."/>
            <person name="Tomita M."/>
            <person name="Numata K."/>
            <person name="Arakawa K."/>
        </authorList>
    </citation>
    <scope>NUCLEOTIDE SEQUENCE</scope>
</reference>
<evidence type="ECO:0000256" key="1">
    <source>
        <dbReference type="ARBA" id="ARBA00009941"/>
    </source>
</evidence>
<protein>
    <submittedName>
        <fullName evidence="2">Legumain</fullName>
    </submittedName>
</protein>
<dbReference type="GO" id="GO:0051603">
    <property type="term" value="P:proteolysis involved in protein catabolic process"/>
    <property type="evidence" value="ECO:0007669"/>
    <property type="project" value="TreeGrafter"/>
</dbReference>
<dbReference type="Gene3D" id="3.40.50.1460">
    <property type="match status" value="1"/>
</dbReference>
<comment type="caution">
    <text evidence="2">The sequence shown here is derived from an EMBL/GenBank/DDBJ whole genome shotgun (WGS) entry which is preliminary data.</text>
</comment>
<dbReference type="GO" id="GO:0004197">
    <property type="term" value="F:cysteine-type endopeptidase activity"/>
    <property type="evidence" value="ECO:0007669"/>
    <property type="project" value="TreeGrafter"/>
</dbReference>